<dbReference type="GO" id="GO:0009307">
    <property type="term" value="P:DNA restriction-modification system"/>
    <property type="evidence" value="ECO:0007669"/>
    <property type="project" value="InterPro"/>
</dbReference>
<dbReference type="Proteomes" id="UP000462066">
    <property type="component" value="Unassembled WGS sequence"/>
</dbReference>
<feature type="region of interest" description="Disordered" evidence="1">
    <location>
        <begin position="211"/>
        <end position="235"/>
    </location>
</feature>
<keyword evidence="2" id="KW-0472">Membrane</keyword>
<dbReference type="InterPro" id="IPR007560">
    <property type="entry name" value="Restrct_endonuc_IV_Mrr"/>
</dbReference>
<evidence type="ECO:0000259" key="3">
    <source>
        <dbReference type="Pfam" id="PF04471"/>
    </source>
</evidence>
<feature type="transmembrane region" description="Helical" evidence="2">
    <location>
        <begin position="6"/>
        <end position="25"/>
    </location>
</feature>
<gene>
    <name evidence="4" type="ORF">B1992_00760</name>
</gene>
<keyword evidence="2" id="KW-0812">Transmembrane</keyword>
<sequence length="326" mass="35013">MFSGWIVGSALTVLAATLALLYLWLVRRVDVENAAGLRALAALRWREFSTLVAQAMQQRGLRDTGGNAPDEKRGDGGSQMLMSDGSGRWLLSCKHGMAYRIQAANIDELAAEMDLAGAGAGILLTQGRADREALAAAERLGIEVIDGRRLWLLLKPFLASATTRRIVADADAQARRHSIIAVLAALTLGLLVALLLPRLMLGERAPPPLMSEAAAAPAPPTPAADAGPADVAGHAVDETPDATTMARHQAEIARTLSTRAGISRAYWLTRTTLVIDRSGSGSSKLIWPLVCGELERYPTPLRTVRVQLNPRPDSGEAVRWRQCYTM</sequence>
<proteinExistence type="predicted"/>
<organism evidence="4 5">
    <name type="scientific">Pseudoxanthomonas broegbernensis</name>
    <dbReference type="NCBI Taxonomy" id="83619"/>
    <lineage>
        <taxon>Bacteria</taxon>
        <taxon>Pseudomonadati</taxon>
        <taxon>Pseudomonadota</taxon>
        <taxon>Gammaproteobacteria</taxon>
        <taxon>Lysobacterales</taxon>
        <taxon>Lysobacteraceae</taxon>
        <taxon>Pseudoxanthomonas</taxon>
    </lineage>
</organism>
<dbReference type="GO" id="GO:0004519">
    <property type="term" value="F:endonuclease activity"/>
    <property type="evidence" value="ECO:0007669"/>
    <property type="project" value="InterPro"/>
</dbReference>
<dbReference type="Pfam" id="PF04471">
    <property type="entry name" value="Mrr_cat"/>
    <property type="match status" value="1"/>
</dbReference>
<feature type="compositionally biased region" description="Low complexity" evidence="1">
    <location>
        <begin position="223"/>
        <end position="234"/>
    </location>
</feature>
<evidence type="ECO:0000313" key="5">
    <source>
        <dbReference type="Proteomes" id="UP000462066"/>
    </source>
</evidence>
<feature type="transmembrane region" description="Helical" evidence="2">
    <location>
        <begin position="179"/>
        <end position="201"/>
    </location>
</feature>
<dbReference type="EMBL" id="MWIP01000001">
    <property type="protein sequence ID" value="KAF1688001.1"/>
    <property type="molecule type" value="Genomic_DNA"/>
</dbReference>
<evidence type="ECO:0000256" key="2">
    <source>
        <dbReference type="SAM" id="Phobius"/>
    </source>
</evidence>
<comment type="caution">
    <text evidence="4">The sequence shown here is derived from an EMBL/GenBank/DDBJ whole genome shotgun (WGS) entry which is preliminary data.</text>
</comment>
<feature type="domain" description="Restriction endonuclease type IV Mrr" evidence="3">
    <location>
        <begin position="41"/>
        <end position="151"/>
    </location>
</feature>
<reference evidence="4 5" key="1">
    <citation type="submission" date="2017-10" db="EMBL/GenBank/DDBJ databases">
        <title>Whole genome sequencing of Pseudoxanthomonas broegbernensis DSM 12573(T).</title>
        <authorList>
            <person name="Kumar S."/>
            <person name="Bansal K."/>
            <person name="Kaur A."/>
            <person name="Patil P."/>
            <person name="Sharma S."/>
            <person name="Patil P.B."/>
        </authorList>
    </citation>
    <scope>NUCLEOTIDE SEQUENCE [LARGE SCALE GENOMIC DNA]</scope>
    <source>
        <strain evidence="4 5">DSM 12573</strain>
    </source>
</reference>
<accession>A0A7V8GPZ1</accession>
<name>A0A7V8GPZ1_9GAMM</name>
<dbReference type="GO" id="GO:0003677">
    <property type="term" value="F:DNA binding"/>
    <property type="evidence" value="ECO:0007669"/>
    <property type="project" value="InterPro"/>
</dbReference>
<keyword evidence="2" id="KW-1133">Transmembrane helix</keyword>
<feature type="region of interest" description="Disordered" evidence="1">
    <location>
        <begin position="59"/>
        <end position="78"/>
    </location>
</feature>
<protein>
    <recommendedName>
        <fullName evidence="3">Restriction endonuclease type IV Mrr domain-containing protein</fullName>
    </recommendedName>
</protein>
<evidence type="ECO:0000256" key="1">
    <source>
        <dbReference type="SAM" id="MobiDB-lite"/>
    </source>
</evidence>
<evidence type="ECO:0000313" key="4">
    <source>
        <dbReference type="EMBL" id="KAF1688001.1"/>
    </source>
</evidence>
<dbReference type="AlphaFoldDB" id="A0A7V8GPZ1"/>
<keyword evidence="5" id="KW-1185">Reference proteome</keyword>